<evidence type="ECO:0000313" key="4">
    <source>
        <dbReference type="RefSeq" id="XP_022288614.1"/>
    </source>
</evidence>
<evidence type="ECO:0000256" key="1">
    <source>
        <dbReference type="SAM" id="MobiDB-lite"/>
    </source>
</evidence>
<dbReference type="FunFam" id="1.10.8.270:FF:000008">
    <property type="entry name" value="Putative TBC1 domain family member 14"/>
    <property type="match status" value="1"/>
</dbReference>
<gene>
    <name evidence="4" type="primary">LOC111100794</name>
</gene>
<sequence length="797" mass="90060">MRLDMCDSLPPTSLITTSGSLLEGPHENDISLLKSRVRKCNFDEDSQQSCFTKDIPSSPESVSEHNFCSSEYFDQEMCSQLGKVDESSELKKSKSENGVSTTLKEYDIGEENLKHNGTSSSLSELEKNSTNRKDSKELKAGLLISPLSLTQDLPIKVGKDDNCLSSVLENIPTPLVYLPNTRQLVTEPSTENGDSKSLSSCDVNNATTETVQNEGSDDDTVSICDKWKLINLQDTSSIGETDSLLRLKDPDQLTCNSFDLDGSLHRVQTGDSLLRTFNDASSLSSLSTCTDFSVSAVSMGDDASDGTGMCLDTGDGNFIEVNLHSRNSFERSKNNSTDSGIEDQGAKPKRRGISGFLSRGLFSRKSKEEEEDQGWKLFGRVPPKQGVTKPPQQISQEYQQRATLQNNNRPKKSDIEVMSTTALILENRPKNLPTKDPEEAERHRLQYEAMIEAAKKKEQRDLKMKKKHMQQQLKQEDQMLELSKRWASEILPNWELTKKTKRTRDMWWQGLPTNVRGKVWKLAIGNDLNLTPELYEICASRAEDRIKQTCDSDTASVNDSAPEVSTSNREASVELIKLDISRTFPQLCIFQKGGPYHDLLHSLLGAYACYRPDVGYVQGMSFIAAVLLLNMDVADAFICFANLLNRPCQVAFFRIDEAMMKFYFQTYEEFFKENMPTLFRHFNKSNVTPDIYLIDWIFSLYSKSLPLDIACRVWDIFCRDGEEFLFRTALGILKLYEDILIHQEFILLAQFLTKLPEDISSDSLFKSIELISMNIDKKKFSQILASKKEQAKMDLNT</sequence>
<feature type="region of interest" description="Disordered" evidence="1">
    <location>
        <begin position="84"/>
        <end position="134"/>
    </location>
</feature>
<dbReference type="PROSITE" id="PS50086">
    <property type="entry name" value="TBC_RABGAP"/>
    <property type="match status" value="1"/>
</dbReference>
<protein>
    <submittedName>
        <fullName evidence="4">TBC1 domain family member 12-like</fullName>
    </submittedName>
</protein>
<dbReference type="Proteomes" id="UP000694844">
    <property type="component" value="Chromosome 6"/>
</dbReference>
<dbReference type="OrthoDB" id="294251at2759"/>
<dbReference type="PANTHER" id="PTHR47219:SF15">
    <property type="entry name" value="TBC1 DOMAIN FAMILY MEMBER 12 ISOFORM X1"/>
    <property type="match status" value="1"/>
</dbReference>
<feature type="domain" description="Rab-GAP TBC" evidence="2">
    <location>
        <begin position="510"/>
        <end position="721"/>
    </location>
</feature>
<dbReference type="GO" id="GO:0005773">
    <property type="term" value="C:vacuole"/>
    <property type="evidence" value="ECO:0007669"/>
    <property type="project" value="UniProtKB-ARBA"/>
</dbReference>
<dbReference type="KEGG" id="cvn:111100794"/>
<dbReference type="AlphaFoldDB" id="A0A8B8AF82"/>
<dbReference type="SMART" id="SM00164">
    <property type="entry name" value="TBC"/>
    <property type="match status" value="1"/>
</dbReference>
<dbReference type="PANTHER" id="PTHR47219">
    <property type="entry name" value="RAB GTPASE-ACTIVATING PROTEIN 1-LIKE"/>
    <property type="match status" value="1"/>
</dbReference>
<dbReference type="GO" id="GO:0016192">
    <property type="term" value="P:vesicle-mediated transport"/>
    <property type="evidence" value="ECO:0007669"/>
    <property type="project" value="UniProtKB-ARBA"/>
</dbReference>
<dbReference type="GO" id="GO:0005096">
    <property type="term" value="F:GTPase activator activity"/>
    <property type="evidence" value="ECO:0007669"/>
    <property type="project" value="TreeGrafter"/>
</dbReference>
<dbReference type="GO" id="GO:0031267">
    <property type="term" value="F:small GTPase binding"/>
    <property type="evidence" value="ECO:0007669"/>
    <property type="project" value="TreeGrafter"/>
</dbReference>
<organism evidence="3 4">
    <name type="scientific">Crassostrea virginica</name>
    <name type="common">Eastern oyster</name>
    <dbReference type="NCBI Taxonomy" id="6565"/>
    <lineage>
        <taxon>Eukaryota</taxon>
        <taxon>Metazoa</taxon>
        <taxon>Spiralia</taxon>
        <taxon>Lophotrochozoa</taxon>
        <taxon>Mollusca</taxon>
        <taxon>Bivalvia</taxon>
        <taxon>Autobranchia</taxon>
        <taxon>Pteriomorphia</taxon>
        <taxon>Ostreida</taxon>
        <taxon>Ostreoidea</taxon>
        <taxon>Ostreidae</taxon>
        <taxon>Crassostrea</taxon>
    </lineage>
</organism>
<dbReference type="Gene3D" id="1.10.10.750">
    <property type="entry name" value="Ypt/Rab-GAP domain of gyp1p, domain 1"/>
    <property type="match status" value="1"/>
</dbReference>
<keyword evidence="3" id="KW-1185">Reference proteome</keyword>
<dbReference type="Gene3D" id="1.10.472.80">
    <property type="entry name" value="Ypt/Rab-GAP domain of gyp1p, domain 3"/>
    <property type="match status" value="1"/>
</dbReference>
<accession>A0A8B8AF82</accession>
<dbReference type="Gene3D" id="1.10.8.270">
    <property type="entry name" value="putative rabgap domain of human tbc1 domain family member 14 like domains"/>
    <property type="match status" value="1"/>
</dbReference>
<feature type="region of interest" description="Disordered" evidence="1">
    <location>
        <begin position="329"/>
        <end position="395"/>
    </location>
</feature>
<feature type="compositionally biased region" description="Basic and acidic residues" evidence="1">
    <location>
        <begin position="104"/>
        <end position="114"/>
    </location>
</feature>
<dbReference type="InterPro" id="IPR050302">
    <property type="entry name" value="Rab_GAP_TBC_domain"/>
</dbReference>
<dbReference type="SUPFAM" id="SSF47923">
    <property type="entry name" value="Ypt/Rab-GAP domain of gyp1p"/>
    <property type="match status" value="2"/>
</dbReference>
<reference evidence="4" key="1">
    <citation type="submission" date="2025-08" db="UniProtKB">
        <authorList>
            <consortium name="RefSeq"/>
        </authorList>
    </citation>
    <scope>IDENTIFICATION</scope>
    <source>
        <tissue evidence="4">Whole sample</tissue>
    </source>
</reference>
<dbReference type="FunFam" id="1.10.472.80:FF:000006">
    <property type="entry name" value="TBC1 domain family member 14"/>
    <property type="match status" value="1"/>
</dbReference>
<dbReference type="RefSeq" id="XP_022288614.1">
    <property type="nucleotide sequence ID" value="XM_022432906.1"/>
</dbReference>
<dbReference type="Pfam" id="PF00566">
    <property type="entry name" value="RabGAP-TBC"/>
    <property type="match status" value="1"/>
</dbReference>
<name>A0A8B8AF82_CRAVI</name>
<evidence type="ECO:0000313" key="3">
    <source>
        <dbReference type="Proteomes" id="UP000694844"/>
    </source>
</evidence>
<proteinExistence type="predicted"/>
<feature type="compositionally biased region" description="Basic and acidic residues" evidence="1">
    <location>
        <begin position="124"/>
        <end position="134"/>
    </location>
</feature>
<dbReference type="InterPro" id="IPR035969">
    <property type="entry name" value="Rab-GAP_TBC_sf"/>
</dbReference>
<feature type="compositionally biased region" description="Basic and acidic residues" evidence="1">
    <location>
        <begin position="84"/>
        <end position="95"/>
    </location>
</feature>
<dbReference type="GO" id="GO:0031410">
    <property type="term" value="C:cytoplasmic vesicle"/>
    <property type="evidence" value="ECO:0007669"/>
    <property type="project" value="UniProtKB-ARBA"/>
</dbReference>
<evidence type="ECO:0000259" key="2">
    <source>
        <dbReference type="PROSITE" id="PS50086"/>
    </source>
</evidence>
<dbReference type="InterPro" id="IPR000195">
    <property type="entry name" value="Rab-GAP-TBC_dom"/>
</dbReference>
<dbReference type="GeneID" id="111100794"/>